<evidence type="ECO:0000313" key="3">
    <source>
        <dbReference type="Proteomes" id="UP000796880"/>
    </source>
</evidence>
<protein>
    <submittedName>
        <fullName evidence="2">Uncharacterized protein</fullName>
    </submittedName>
</protein>
<gene>
    <name evidence="2" type="ORF">FNV43_RR15056</name>
</gene>
<sequence length="82" mass="8617">MRAVASDGNHCCLGSPSAICGCLRSSAGSILPLRVPPLHFAGARSPHLRCGAYPPLRDPRAHPWRGPPAPYRAPAALARPSK</sequence>
<evidence type="ECO:0000256" key="1">
    <source>
        <dbReference type="SAM" id="MobiDB-lite"/>
    </source>
</evidence>
<dbReference type="Proteomes" id="UP000796880">
    <property type="component" value="Unassembled WGS sequence"/>
</dbReference>
<accession>A0A8K0GY90</accession>
<feature type="compositionally biased region" description="Low complexity" evidence="1">
    <location>
        <begin position="72"/>
        <end position="82"/>
    </location>
</feature>
<keyword evidence="3" id="KW-1185">Reference proteome</keyword>
<comment type="caution">
    <text evidence="2">The sequence shown here is derived from an EMBL/GenBank/DDBJ whole genome shotgun (WGS) entry which is preliminary data.</text>
</comment>
<dbReference type="AlphaFoldDB" id="A0A8K0GY90"/>
<feature type="region of interest" description="Disordered" evidence="1">
    <location>
        <begin position="59"/>
        <end position="82"/>
    </location>
</feature>
<name>A0A8K0GY90_9ROSA</name>
<organism evidence="2 3">
    <name type="scientific">Rhamnella rubrinervis</name>
    <dbReference type="NCBI Taxonomy" id="2594499"/>
    <lineage>
        <taxon>Eukaryota</taxon>
        <taxon>Viridiplantae</taxon>
        <taxon>Streptophyta</taxon>
        <taxon>Embryophyta</taxon>
        <taxon>Tracheophyta</taxon>
        <taxon>Spermatophyta</taxon>
        <taxon>Magnoliopsida</taxon>
        <taxon>eudicotyledons</taxon>
        <taxon>Gunneridae</taxon>
        <taxon>Pentapetalae</taxon>
        <taxon>rosids</taxon>
        <taxon>fabids</taxon>
        <taxon>Rosales</taxon>
        <taxon>Rhamnaceae</taxon>
        <taxon>rhamnoid group</taxon>
        <taxon>Rhamneae</taxon>
        <taxon>Rhamnella</taxon>
    </lineage>
</organism>
<evidence type="ECO:0000313" key="2">
    <source>
        <dbReference type="EMBL" id="KAF3441145.1"/>
    </source>
</evidence>
<reference evidence="2" key="1">
    <citation type="submission" date="2020-03" db="EMBL/GenBank/DDBJ databases">
        <title>A high-quality chromosome-level genome assembly of a woody plant with both climbing and erect habits, Rhamnella rubrinervis.</title>
        <authorList>
            <person name="Lu Z."/>
            <person name="Yang Y."/>
            <person name="Zhu X."/>
            <person name="Sun Y."/>
        </authorList>
    </citation>
    <scope>NUCLEOTIDE SEQUENCE</scope>
    <source>
        <strain evidence="2">BYM</strain>
        <tissue evidence="2">Leaf</tissue>
    </source>
</reference>
<dbReference type="EMBL" id="VOIH02000007">
    <property type="protein sequence ID" value="KAF3441145.1"/>
    <property type="molecule type" value="Genomic_DNA"/>
</dbReference>
<dbReference type="PROSITE" id="PS51257">
    <property type="entry name" value="PROKAR_LIPOPROTEIN"/>
    <property type="match status" value="1"/>
</dbReference>
<proteinExistence type="predicted"/>